<comment type="caution">
    <text evidence="4">The sequence shown here is derived from an EMBL/GenBank/DDBJ whole genome shotgun (WGS) entry which is preliminary data.</text>
</comment>
<dbReference type="Pfam" id="PF13568">
    <property type="entry name" value="OMP_b-brl_2"/>
    <property type="match status" value="1"/>
</dbReference>
<protein>
    <submittedName>
        <fullName evidence="4">PorT family protein</fullName>
    </submittedName>
</protein>
<dbReference type="AlphaFoldDB" id="A0A9D2IL81"/>
<sequence>MLFFIPTRMPRYLIPLLILLLAGSLCPAAAQEPELRLDPFSEAAPRTEEPQQPQEPQASQEPRPAQPERQATPWRWGITAGYQHTSVNWLIAAADFSINMHDQVRSHPGFTVGFNASLPFGAVWSFDTGANLSMWGFGYSGAGVTLNATQYALSVPLLITFFESNARIPVFLQAGIQAGLTLFGTQRLDAAWADSLDRRSPFSAASCGVVLGIGYAGFTFQFIQNFTNAWSSPFRSLWEQQTGQTLVNQLQRAYCLTYTYWF</sequence>
<accession>A0A9D2IL81</accession>
<keyword evidence="2" id="KW-0732">Signal</keyword>
<feature type="compositionally biased region" description="Low complexity" evidence="1">
    <location>
        <begin position="50"/>
        <end position="63"/>
    </location>
</feature>
<proteinExistence type="predicted"/>
<feature type="domain" description="Outer membrane protein beta-barrel" evidence="3">
    <location>
        <begin position="65"/>
        <end position="221"/>
    </location>
</feature>
<evidence type="ECO:0000256" key="1">
    <source>
        <dbReference type="SAM" id="MobiDB-lite"/>
    </source>
</evidence>
<dbReference type="Proteomes" id="UP000824014">
    <property type="component" value="Unassembled WGS sequence"/>
</dbReference>
<reference evidence="4" key="2">
    <citation type="submission" date="2021-04" db="EMBL/GenBank/DDBJ databases">
        <authorList>
            <person name="Gilroy R."/>
        </authorList>
    </citation>
    <scope>NUCLEOTIDE SEQUENCE</scope>
    <source>
        <strain evidence="4">ChiHjej11B10-19426</strain>
    </source>
</reference>
<feature type="chain" id="PRO_5039071955" evidence="2">
    <location>
        <begin position="31"/>
        <end position="262"/>
    </location>
</feature>
<gene>
    <name evidence="4" type="ORF">H9816_00970</name>
</gene>
<evidence type="ECO:0000313" key="5">
    <source>
        <dbReference type="Proteomes" id="UP000824014"/>
    </source>
</evidence>
<evidence type="ECO:0000313" key="4">
    <source>
        <dbReference type="EMBL" id="HIZ14475.1"/>
    </source>
</evidence>
<organism evidence="4 5">
    <name type="scientific">Candidatus Tidjanibacter faecipullorum</name>
    <dbReference type="NCBI Taxonomy" id="2838766"/>
    <lineage>
        <taxon>Bacteria</taxon>
        <taxon>Pseudomonadati</taxon>
        <taxon>Bacteroidota</taxon>
        <taxon>Bacteroidia</taxon>
        <taxon>Bacteroidales</taxon>
        <taxon>Rikenellaceae</taxon>
        <taxon>Tidjanibacter</taxon>
    </lineage>
</organism>
<dbReference type="InterPro" id="IPR025665">
    <property type="entry name" value="Beta-barrel_OMP_2"/>
</dbReference>
<reference evidence="4" key="1">
    <citation type="journal article" date="2021" name="PeerJ">
        <title>Extensive microbial diversity within the chicken gut microbiome revealed by metagenomics and culture.</title>
        <authorList>
            <person name="Gilroy R."/>
            <person name="Ravi A."/>
            <person name="Getino M."/>
            <person name="Pursley I."/>
            <person name="Horton D.L."/>
            <person name="Alikhan N.F."/>
            <person name="Baker D."/>
            <person name="Gharbi K."/>
            <person name="Hall N."/>
            <person name="Watson M."/>
            <person name="Adriaenssens E.M."/>
            <person name="Foster-Nyarko E."/>
            <person name="Jarju S."/>
            <person name="Secka A."/>
            <person name="Antonio M."/>
            <person name="Oren A."/>
            <person name="Chaudhuri R.R."/>
            <person name="La Ragione R."/>
            <person name="Hildebrand F."/>
            <person name="Pallen M.J."/>
        </authorList>
    </citation>
    <scope>NUCLEOTIDE SEQUENCE</scope>
    <source>
        <strain evidence="4">ChiHjej11B10-19426</strain>
    </source>
</reference>
<dbReference type="EMBL" id="DXCC01000004">
    <property type="protein sequence ID" value="HIZ14475.1"/>
    <property type="molecule type" value="Genomic_DNA"/>
</dbReference>
<feature type="signal peptide" evidence="2">
    <location>
        <begin position="1"/>
        <end position="30"/>
    </location>
</feature>
<name>A0A9D2IL81_9BACT</name>
<feature type="region of interest" description="Disordered" evidence="1">
    <location>
        <begin position="43"/>
        <end position="71"/>
    </location>
</feature>
<evidence type="ECO:0000256" key="2">
    <source>
        <dbReference type="SAM" id="SignalP"/>
    </source>
</evidence>
<evidence type="ECO:0000259" key="3">
    <source>
        <dbReference type="Pfam" id="PF13568"/>
    </source>
</evidence>